<protein>
    <submittedName>
        <fullName evidence="15">Maleylacetoacetate isomerase isoform X1</fullName>
    </submittedName>
</protein>
<dbReference type="InterPro" id="IPR010987">
    <property type="entry name" value="Glutathione-S-Trfase_C-like"/>
</dbReference>
<dbReference type="SFLD" id="SFLDS00019">
    <property type="entry name" value="Glutathione_Transferase_(cytos"/>
    <property type="match status" value="1"/>
</dbReference>
<dbReference type="GO" id="GO:0006749">
    <property type="term" value="P:glutathione metabolic process"/>
    <property type="evidence" value="ECO:0007669"/>
    <property type="project" value="TreeGrafter"/>
</dbReference>
<keyword evidence="14" id="KW-1185">Reference proteome</keyword>
<dbReference type="Proteomes" id="UP000085678">
    <property type="component" value="Unplaced"/>
</dbReference>
<dbReference type="InterPro" id="IPR036249">
    <property type="entry name" value="Thioredoxin-like_sf"/>
</dbReference>
<comment type="pathway">
    <text evidence="4">Amino-acid degradation; L-phenylalanine degradation; acetoacetate and fumarate from L-phenylalanine: step 5/6.</text>
</comment>
<evidence type="ECO:0000256" key="6">
    <source>
        <dbReference type="ARBA" id="ARBA00022490"/>
    </source>
</evidence>
<dbReference type="SFLD" id="SFLDG00358">
    <property type="entry name" value="Main_(cytGST)"/>
    <property type="match status" value="1"/>
</dbReference>
<dbReference type="GO" id="GO:0016034">
    <property type="term" value="F:maleylacetoacetate isomerase activity"/>
    <property type="evidence" value="ECO:0007669"/>
    <property type="project" value="UniProtKB-EC"/>
</dbReference>
<dbReference type="InterPro" id="IPR034333">
    <property type="entry name" value="GST_Zeta_N"/>
</dbReference>
<dbReference type="PANTHER" id="PTHR42673:SF4">
    <property type="entry name" value="MALEYLACETOACETATE ISOMERASE"/>
    <property type="match status" value="1"/>
</dbReference>
<dbReference type="PANTHER" id="PTHR42673">
    <property type="entry name" value="MALEYLACETOACETATE ISOMERASE"/>
    <property type="match status" value="1"/>
</dbReference>
<evidence type="ECO:0000259" key="13">
    <source>
        <dbReference type="PROSITE" id="PS50405"/>
    </source>
</evidence>
<reference evidence="15" key="1">
    <citation type="submission" date="2025-08" db="UniProtKB">
        <authorList>
            <consortium name="RefSeq"/>
        </authorList>
    </citation>
    <scope>IDENTIFICATION</scope>
    <source>
        <tissue evidence="15">Gonads</tissue>
    </source>
</reference>
<dbReference type="AlphaFoldDB" id="A0A1S3JDJ1"/>
<evidence type="ECO:0000256" key="9">
    <source>
        <dbReference type="ARBA" id="ARBA00023232"/>
    </source>
</evidence>
<dbReference type="GO" id="GO:0004364">
    <property type="term" value="F:glutathione transferase activity"/>
    <property type="evidence" value="ECO:0007669"/>
    <property type="project" value="UniProtKB-EC"/>
</dbReference>
<evidence type="ECO:0000256" key="10">
    <source>
        <dbReference type="ARBA" id="ARBA00023235"/>
    </source>
</evidence>
<dbReference type="InterPro" id="IPR040079">
    <property type="entry name" value="Glutathione_S-Trfase"/>
</dbReference>
<dbReference type="InParanoid" id="A0A1S3JDJ1"/>
<comment type="similarity">
    <text evidence="5">Belongs to the GST superfamily. Zeta family.</text>
</comment>
<dbReference type="Gene3D" id="1.20.1050.10">
    <property type="match status" value="1"/>
</dbReference>
<evidence type="ECO:0000313" key="15">
    <source>
        <dbReference type="RefSeq" id="XP_013408477.1"/>
    </source>
</evidence>
<dbReference type="Pfam" id="PF14497">
    <property type="entry name" value="GST_C_3"/>
    <property type="match status" value="1"/>
</dbReference>
<dbReference type="InterPro" id="IPR004046">
    <property type="entry name" value="GST_C"/>
</dbReference>
<dbReference type="CDD" id="cd03042">
    <property type="entry name" value="GST_N_Zeta"/>
    <property type="match status" value="1"/>
</dbReference>
<dbReference type="InterPro" id="IPR004045">
    <property type="entry name" value="Glutathione_S-Trfase_N"/>
</dbReference>
<evidence type="ECO:0000256" key="8">
    <source>
        <dbReference type="ARBA" id="ARBA00022878"/>
    </source>
</evidence>
<dbReference type="GeneID" id="106172362"/>
<accession>A0A1S3JDJ1</accession>
<organism evidence="14 15">
    <name type="scientific">Lingula anatina</name>
    <name type="common">Brachiopod</name>
    <name type="synonym">Lingula unguis</name>
    <dbReference type="NCBI Taxonomy" id="7574"/>
    <lineage>
        <taxon>Eukaryota</taxon>
        <taxon>Metazoa</taxon>
        <taxon>Spiralia</taxon>
        <taxon>Lophotrochozoa</taxon>
        <taxon>Brachiopoda</taxon>
        <taxon>Linguliformea</taxon>
        <taxon>Lingulata</taxon>
        <taxon>Lingulida</taxon>
        <taxon>Linguloidea</taxon>
        <taxon>Lingulidae</taxon>
        <taxon>Lingula</taxon>
    </lineage>
</organism>
<proteinExistence type="inferred from homology"/>
<dbReference type="FunFam" id="3.40.30.10:FF:000041">
    <property type="entry name" value="Maleylacetoacetate isomerase isoform 1"/>
    <property type="match status" value="1"/>
</dbReference>
<dbReference type="CDD" id="cd03191">
    <property type="entry name" value="GST_C_Zeta"/>
    <property type="match status" value="1"/>
</dbReference>
<keyword evidence="6" id="KW-0963">Cytoplasm</keyword>
<dbReference type="GO" id="GO:0005739">
    <property type="term" value="C:mitochondrion"/>
    <property type="evidence" value="ECO:0007669"/>
    <property type="project" value="TreeGrafter"/>
</dbReference>
<keyword evidence="10 15" id="KW-0413">Isomerase</keyword>
<dbReference type="InterPro" id="IPR005955">
    <property type="entry name" value="GST_Zeta"/>
</dbReference>
<dbReference type="KEGG" id="lak:106172362"/>
<dbReference type="PROSITE" id="PS50404">
    <property type="entry name" value="GST_NTER"/>
    <property type="match status" value="1"/>
</dbReference>
<name>A0A1S3JDJ1_LINAN</name>
<evidence type="ECO:0000256" key="2">
    <source>
        <dbReference type="ARBA" id="ARBA00001955"/>
    </source>
</evidence>
<evidence type="ECO:0000256" key="5">
    <source>
        <dbReference type="ARBA" id="ARBA00010007"/>
    </source>
</evidence>
<dbReference type="RefSeq" id="XP_013408477.1">
    <property type="nucleotide sequence ID" value="XM_013553023.2"/>
</dbReference>
<dbReference type="GO" id="GO:0006559">
    <property type="term" value="P:L-phenylalanine catabolic process"/>
    <property type="evidence" value="ECO:0007669"/>
    <property type="project" value="UniProtKB-UniPathway"/>
</dbReference>
<dbReference type="Gene3D" id="3.40.30.10">
    <property type="entry name" value="Glutaredoxin"/>
    <property type="match status" value="1"/>
</dbReference>
<gene>
    <name evidence="15" type="primary">LOC106172362</name>
</gene>
<comment type="catalytic activity">
    <reaction evidence="1">
        <text>4-maleylacetoacetate = 4-fumarylacetoacetate</text>
        <dbReference type="Rhea" id="RHEA:14817"/>
        <dbReference type="ChEBI" id="CHEBI:17105"/>
        <dbReference type="ChEBI" id="CHEBI:18034"/>
        <dbReference type="EC" id="5.2.1.2"/>
    </reaction>
</comment>
<comment type="subcellular location">
    <subcellularLocation>
        <location evidence="3">Cytoplasm</location>
    </subcellularLocation>
</comment>
<dbReference type="GO" id="GO:0006572">
    <property type="term" value="P:L-tyrosine catabolic process"/>
    <property type="evidence" value="ECO:0007669"/>
    <property type="project" value="UniProtKB-KW"/>
</dbReference>
<evidence type="ECO:0000256" key="7">
    <source>
        <dbReference type="ARBA" id="ARBA00022679"/>
    </source>
</evidence>
<evidence type="ECO:0000256" key="4">
    <source>
        <dbReference type="ARBA" id="ARBA00004671"/>
    </source>
</evidence>
<evidence type="ECO:0000256" key="1">
    <source>
        <dbReference type="ARBA" id="ARBA00001622"/>
    </source>
</evidence>
<sequence length="218" mass="24429">MARPILYTYFRSSASWRVRVALAYKGLEYESRPISLIKDGGQQKSAEYTALNPLQQVPCLIIDGATLTQSLPIIEYLEETRPNPPLLPKDPVLRAKARQTAETINAFTQPLSNSTVLGLVGEWCGEDKKEKWAGIWIDKGFTGLEKVLEKTAGKYCIGDEITIADVALGPQIFNANRFKVDMTKFPIISRIVEELYKHEAFKAADPSRQPDCPEELRA</sequence>
<evidence type="ECO:0000313" key="14">
    <source>
        <dbReference type="Proteomes" id="UP000085678"/>
    </source>
</evidence>
<dbReference type="OrthoDB" id="202840at2759"/>
<keyword evidence="7" id="KW-0808">Transferase</keyword>
<evidence type="ECO:0000259" key="12">
    <source>
        <dbReference type="PROSITE" id="PS50404"/>
    </source>
</evidence>
<comment type="catalytic activity">
    <reaction evidence="11">
        <text>RX + glutathione = an S-substituted glutathione + a halide anion + H(+)</text>
        <dbReference type="Rhea" id="RHEA:16437"/>
        <dbReference type="ChEBI" id="CHEBI:15378"/>
        <dbReference type="ChEBI" id="CHEBI:16042"/>
        <dbReference type="ChEBI" id="CHEBI:17792"/>
        <dbReference type="ChEBI" id="CHEBI:57925"/>
        <dbReference type="ChEBI" id="CHEBI:90779"/>
        <dbReference type="EC" id="2.5.1.18"/>
    </reaction>
</comment>
<dbReference type="NCBIfam" id="TIGR01262">
    <property type="entry name" value="maiA"/>
    <property type="match status" value="1"/>
</dbReference>
<dbReference type="FunCoup" id="A0A1S3JDJ1">
    <property type="interactions" value="1140"/>
</dbReference>
<feature type="domain" description="GST N-terminal" evidence="12">
    <location>
        <begin position="2"/>
        <end position="85"/>
    </location>
</feature>
<feature type="domain" description="GST C-terminal" evidence="13">
    <location>
        <begin position="90"/>
        <end position="214"/>
    </location>
</feature>
<dbReference type="UniPathway" id="UPA00139">
    <property type="reaction ID" value="UER00340"/>
</dbReference>
<dbReference type="STRING" id="7574.A0A1S3JDJ1"/>
<dbReference type="PROSITE" id="PS50405">
    <property type="entry name" value="GST_CTER"/>
    <property type="match status" value="1"/>
</dbReference>
<dbReference type="InterPro" id="IPR034330">
    <property type="entry name" value="GST_Zeta_C"/>
</dbReference>
<evidence type="ECO:0000256" key="11">
    <source>
        <dbReference type="ARBA" id="ARBA00047960"/>
    </source>
</evidence>
<comment type="cofactor">
    <cofactor evidence="2">
        <name>glutathione</name>
        <dbReference type="ChEBI" id="CHEBI:57925"/>
    </cofactor>
</comment>
<dbReference type="Pfam" id="PF13409">
    <property type="entry name" value="GST_N_2"/>
    <property type="match status" value="1"/>
</dbReference>
<keyword evidence="9" id="KW-0585">Phenylalanine catabolism</keyword>
<evidence type="ECO:0000256" key="3">
    <source>
        <dbReference type="ARBA" id="ARBA00004496"/>
    </source>
</evidence>
<dbReference type="InterPro" id="IPR036282">
    <property type="entry name" value="Glutathione-S-Trfase_C_sf"/>
</dbReference>
<dbReference type="SUPFAM" id="SSF52833">
    <property type="entry name" value="Thioredoxin-like"/>
    <property type="match status" value="1"/>
</dbReference>
<dbReference type="SUPFAM" id="SSF47616">
    <property type="entry name" value="GST C-terminal domain-like"/>
    <property type="match status" value="1"/>
</dbReference>
<dbReference type="FunFam" id="1.20.1050.10:FF:000010">
    <property type="entry name" value="Maleylacetoacetate isomerase isoform 1"/>
    <property type="match status" value="1"/>
</dbReference>
<keyword evidence="8" id="KW-0828">Tyrosine catabolism</keyword>